<dbReference type="PANTHER" id="PTHR22975">
    <property type="entry name" value="UBIQUITIN SPECIFIC PROTEINASE"/>
    <property type="match status" value="1"/>
</dbReference>
<protein>
    <submittedName>
        <fullName evidence="4">Uncharacterized protein</fullName>
    </submittedName>
</protein>
<keyword evidence="1" id="KW-0833">Ubl conjugation pathway</keyword>
<name>A0AAN7L750_TRANT</name>
<evidence type="ECO:0000313" key="4">
    <source>
        <dbReference type="EMBL" id="KAK4779184.1"/>
    </source>
</evidence>
<dbReference type="GO" id="GO:0016787">
    <property type="term" value="F:hydrolase activity"/>
    <property type="evidence" value="ECO:0007669"/>
    <property type="project" value="UniProtKB-KW"/>
</dbReference>
<evidence type="ECO:0000256" key="1">
    <source>
        <dbReference type="ARBA" id="ARBA00022786"/>
    </source>
</evidence>
<keyword evidence="5" id="KW-1185">Reference proteome</keyword>
<organism evidence="4 5">
    <name type="scientific">Trapa natans</name>
    <name type="common">Water chestnut</name>
    <dbReference type="NCBI Taxonomy" id="22666"/>
    <lineage>
        <taxon>Eukaryota</taxon>
        <taxon>Viridiplantae</taxon>
        <taxon>Streptophyta</taxon>
        <taxon>Embryophyta</taxon>
        <taxon>Tracheophyta</taxon>
        <taxon>Spermatophyta</taxon>
        <taxon>Magnoliopsida</taxon>
        <taxon>eudicotyledons</taxon>
        <taxon>Gunneridae</taxon>
        <taxon>Pentapetalae</taxon>
        <taxon>rosids</taxon>
        <taxon>malvids</taxon>
        <taxon>Myrtales</taxon>
        <taxon>Lythraceae</taxon>
        <taxon>Trapa</taxon>
    </lineage>
</organism>
<dbReference type="InterPro" id="IPR052398">
    <property type="entry name" value="Ubiquitin_hydrolase_53/54"/>
</dbReference>
<evidence type="ECO:0000313" key="5">
    <source>
        <dbReference type="Proteomes" id="UP001346149"/>
    </source>
</evidence>
<comment type="caution">
    <text evidence="4">The sequence shown here is derived from an EMBL/GenBank/DDBJ whole genome shotgun (WGS) entry which is preliminary data.</text>
</comment>
<dbReference type="Proteomes" id="UP001346149">
    <property type="component" value="Unassembled WGS sequence"/>
</dbReference>
<accession>A0AAN7L750</accession>
<reference evidence="4 5" key="1">
    <citation type="journal article" date="2023" name="Hortic Res">
        <title>Pangenome of water caltrop reveals structural variations and asymmetric subgenome divergence after allopolyploidization.</title>
        <authorList>
            <person name="Zhang X."/>
            <person name="Chen Y."/>
            <person name="Wang L."/>
            <person name="Yuan Y."/>
            <person name="Fang M."/>
            <person name="Shi L."/>
            <person name="Lu R."/>
            <person name="Comes H.P."/>
            <person name="Ma Y."/>
            <person name="Chen Y."/>
            <person name="Huang G."/>
            <person name="Zhou Y."/>
            <person name="Zheng Z."/>
            <person name="Qiu Y."/>
        </authorList>
    </citation>
    <scope>NUCLEOTIDE SEQUENCE [LARGE SCALE GENOMIC DNA]</scope>
    <source>
        <strain evidence="4">F231</strain>
    </source>
</reference>
<evidence type="ECO:0000256" key="3">
    <source>
        <dbReference type="SAM" id="MobiDB-lite"/>
    </source>
</evidence>
<feature type="region of interest" description="Disordered" evidence="3">
    <location>
        <begin position="146"/>
        <end position="174"/>
    </location>
</feature>
<gene>
    <name evidence="4" type="ORF">SAY86_006712</name>
</gene>
<dbReference type="PANTHER" id="PTHR22975:SF9">
    <property type="entry name" value="ECHINUS SPLICE FORM 3"/>
    <property type="match status" value="1"/>
</dbReference>
<proteinExistence type="predicted"/>
<sequence length="174" mass="19809">MLQKELFSLQSLWDRKSELVGHRESLPLQEELCVEEGKREENTVMILLVFDSSVLQISKIDACMIETITALQQLECKMDAVTILDYRWILVQLIKLYMKVGIEPADLLCPVGSKTRIEDLAEKDAIKKSDAAREAFLAELALDSSKCGTNNLKHGNDKAKDKKRHKGHRKTNRI</sequence>
<keyword evidence="2" id="KW-0378">Hydrolase</keyword>
<feature type="compositionally biased region" description="Basic residues" evidence="3">
    <location>
        <begin position="161"/>
        <end position="174"/>
    </location>
</feature>
<evidence type="ECO:0000256" key="2">
    <source>
        <dbReference type="ARBA" id="ARBA00022801"/>
    </source>
</evidence>
<dbReference type="EMBL" id="JAXQNO010000017">
    <property type="protein sequence ID" value="KAK4779184.1"/>
    <property type="molecule type" value="Genomic_DNA"/>
</dbReference>
<dbReference type="AlphaFoldDB" id="A0AAN7L750"/>